<keyword evidence="1" id="KW-0175">Coiled coil</keyword>
<feature type="region of interest" description="Disordered" evidence="2">
    <location>
        <begin position="262"/>
        <end position="292"/>
    </location>
</feature>
<evidence type="ECO:0000313" key="4">
    <source>
        <dbReference type="EMBL" id="EOA89374.1"/>
    </source>
</evidence>
<dbReference type="RefSeq" id="XP_008022884.1">
    <property type="nucleotide sequence ID" value="XM_008024693.1"/>
</dbReference>
<dbReference type="InterPro" id="IPR043472">
    <property type="entry name" value="Macro_dom-like"/>
</dbReference>
<dbReference type="PANTHER" id="PTHR11106:SF27">
    <property type="entry name" value="MACRO DOMAIN-CONTAINING PROTEIN"/>
    <property type="match status" value="1"/>
</dbReference>
<feature type="compositionally biased region" description="Polar residues" evidence="2">
    <location>
        <begin position="1270"/>
        <end position="1294"/>
    </location>
</feature>
<feature type="compositionally biased region" description="Low complexity" evidence="2">
    <location>
        <begin position="528"/>
        <end position="545"/>
    </location>
</feature>
<dbReference type="InterPro" id="IPR013087">
    <property type="entry name" value="Znf_C2H2_type"/>
</dbReference>
<feature type="compositionally biased region" description="Acidic residues" evidence="2">
    <location>
        <begin position="109"/>
        <end position="131"/>
    </location>
</feature>
<feature type="region of interest" description="Disordered" evidence="2">
    <location>
        <begin position="1232"/>
        <end position="1324"/>
    </location>
</feature>
<sequence length="1727" mass="191529">MSTLRLATALNVRASQNLTNSLSASNRKWADSIDEEALEDEIGRFRVWAGNLGALQKGHSSLDYRLRDSPVSNTNTLKLLKELETNITEAYAVVSGARLPYEEQAAADTAEDDDNDDGFFSEEESDEDGSCDEPRSELKFRFREIVDIIDNLYKLSVRIRTPGVRSRSLRASSYTQKDPDTGVDILDMYAVQDLKHVRELVSHLRRPYAGDAQEEPDFLITRLAASITLRRRHFKYWKRHRDKLHASTMSDDLAVDAVTPLETPGVVPTGDPQNNPTAPIISVPKEAPSQKTGRTLLSGTEVTQLHQSLDDIVDTKSVTSYAVTVRDVHGKGVDLPPPPKTASGNKDFECPYCWIVCPARYGKGRAWRMHLLQDLQPYICTYPDCESPELLFRSRREWAEHEASHRRVWRCPEHPAAVFSSQAGLENHLRQRHLDNFPESQLVTIAKVGEATTADTRAKCPICCVPAGTNDLGGLQNHIANHLERVATFALPHSREDDSDGASGIASRGSTMSQSLPGSLPAGSVHGNDQANDDQSALQSAQSDSGRVADLVHDQEELETMLEQLNDTKDRYQEDITHVEGRPPIIPLSDIPTLRSLYRSRRLLQSDQSYSANDSYNRMISICYYDLTRLQVDAIVNNAPVDLRLTPSSGLLHHAVMEGGGPKLREEVRSKVQIYPGKVVLTRGHDLPASWVIHAAGPTYVGSKGVQQFVVLGDCYHNALRTAGELGIKTIALPCLGAGGGGFPAGMAARIALQAVRENLDSHPEVRYERIIFCVKSAVDEKAYMDFFPIFFPPTHGDLDVARISNNSGNHIALSNRVLNAWAEMQRVAKALASEFGAFVSELEIDQLYEIESALSSIRNHLLESEQLGDNLKDLNLLCSVLMTLSHNITKLTERAKKTEPTAEIRREIWNKANRNMHAVHGSDLGQFLSYCWYFAKSLDEVLTQDKPEWDMTEVRPALESYRDKERTQDVAVTYGPSEEAIKAQQPTPSASSSRNLVQLHQIRSVATLYEGGTIKRKPTMAQSSAAFNQTIHYIREDITKLMVDVMVNSTDTSFLGMGTLDRSVFKKGGPELQEEVKKLGPCKEGDIRTTPGYLLPAKHIIHVIPPESFGKNTKNILRNIYRGILHTATFLGAKSVAIPSVGTGMLNYPRRDCAALAMEEVRRFLQSRDEGGLEKIVFVVYSYNDESAYKSLLPVYFPPTEENVAVKVDDRTVETGKSVVDRVSTVSQASSIEDVALNVPDEEPQTPVQGEDSPVEMNESGVAEPILTEASQSDSTQDVVQNTPTGESPTSIQLEDPPADMQKSVVPGSIPTEFPQSSSMEDAAQNIPAEEELQTPIQAQVSIIRDSKMATGWGPISEAPCIIQVVENRVNMYEKNPSSQRIAPGSKPVASFDIMSRSRWIRTRSNRSILVKVRRVAEPLDDRVDVVFEFQYTSDARALSTVLERAIKSIEADEATDAKDDDNNKREEASEEFKRALDPDIPVLSRHRPEWEHVDERSVSPQRDAFKTGEDQEYKSAEYEVAKQNLERMSNWDQGHGKYPSAEEIGLDEAIIRERLRRMRRPSFDAKRAALGQLRLALDEDGIEDVEEKRQEKGTPDLSPAAASEQDTTSSSQPAPAHQYHDQSQEQPQQPQQERGEHQEKETKLTQILTHLTTDLHTRPTSYIGTTTTAIASALALDTASTAAYLADLAARGLVHNTVDANTWVVSREQGQIPVLRPAGGGGGGM</sequence>
<feature type="compositionally biased region" description="Polar residues" evidence="2">
    <location>
        <begin position="1606"/>
        <end position="1615"/>
    </location>
</feature>
<dbReference type="SMART" id="SM00506">
    <property type="entry name" value="A1pp"/>
    <property type="match status" value="2"/>
</dbReference>
<feature type="domain" description="Macro" evidence="3">
    <location>
        <begin position="1019"/>
        <end position="1198"/>
    </location>
</feature>
<dbReference type="PROSITE" id="PS51154">
    <property type="entry name" value="MACRO"/>
    <property type="match status" value="2"/>
</dbReference>
<evidence type="ECO:0000313" key="5">
    <source>
        <dbReference type="Proteomes" id="UP000016935"/>
    </source>
</evidence>
<dbReference type="STRING" id="671987.R0KJL2"/>
<feature type="region of interest" description="Disordered" evidence="2">
    <location>
        <begin position="492"/>
        <end position="547"/>
    </location>
</feature>
<dbReference type="Gene3D" id="3.40.220.10">
    <property type="entry name" value="Leucine Aminopeptidase, subunit E, domain 1"/>
    <property type="match status" value="2"/>
</dbReference>
<dbReference type="InterPro" id="IPR058925">
    <property type="entry name" value="zf-C2H2_AcuF"/>
</dbReference>
<dbReference type="eggNOG" id="KOG2633">
    <property type="taxonomic scope" value="Eukaryota"/>
</dbReference>
<feature type="region of interest" description="Disordered" evidence="2">
    <location>
        <begin position="105"/>
        <end position="134"/>
    </location>
</feature>
<organism evidence="4 5">
    <name type="scientific">Exserohilum turcicum (strain 28A)</name>
    <name type="common">Northern leaf blight fungus</name>
    <name type="synonym">Setosphaeria turcica</name>
    <dbReference type="NCBI Taxonomy" id="671987"/>
    <lineage>
        <taxon>Eukaryota</taxon>
        <taxon>Fungi</taxon>
        <taxon>Dikarya</taxon>
        <taxon>Ascomycota</taxon>
        <taxon>Pezizomycotina</taxon>
        <taxon>Dothideomycetes</taxon>
        <taxon>Pleosporomycetidae</taxon>
        <taxon>Pleosporales</taxon>
        <taxon>Pleosporineae</taxon>
        <taxon>Pleosporaceae</taxon>
        <taxon>Exserohilum</taxon>
    </lineage>
</organism>
<feature type="compositionally biased region" description="Polar residues" evidence="2">
    <location>
        <begin position="508"/>
        <end position="517"/>
    </location>
</feature>
<dbReference type="Proteomes" id="UP000016935">
    <property type="component" value="Unassembled WGS sequence"/>
</dbReference>
<dbReference type="PANTHER" id="PTHR11106">
    <property type="entry name" value="GANGLIOSIDE INDUCED DIFFERENTIATION ASSOCIATED PROTEIN 2-RELATED"/>
    <property type="match status" value="1"/>
</dbReference>
<dbReference type="SMART" id="SM00355">
    <property type="entry name" value="ZnF_C2H2"/>
    <property type="match status" value="3"/>
</dbReference>
<evidence type="ECO:0000256" key="1">
    <source>
        <dbReference type="SAM" id="Coils"/>
    </source>
</evidence>
<dbReference type="HOGENOM" id="CLU_247342_0_0_1"/>
<dbReference type="Pfam" id="PF26082">
    <property type="entry name" value="zf-C2H2_AcuF"/>
    <property type="match status" value="1"/>
</dbReference>
<dbReference type="OrthoDB" id="6133115at2759"/>
<dbReference type="InterPro" id="IPR002589">
    <property type="entry name" value="Macro_dom"/>
</dbReference>
<dbReference type="SUPFAM" id="SSF52949">
    <property type="entry name" value="Macro domain-like"/>
    <property type="match status" value="2"/>
</dbReference>
<keyword evidence="5" id="KW-1185">Reference proteome</keyword>
<dbReference type="EMBL" id="KB908515">
    <property type="protein sequence ID" value="EOA89374.1"/>
    <property type="molecule type" value="Genomic_DNA"/>
</dbReference>
<evidence type="ECO:0000259" key="3">
    <source>
        <dbReference type="PROSITE" id="PS51154"/>
    </source>
</evidence>
<name>R0KJL2_EXST2</name>
<proteinExistence type="predicted"/>
<evidence type="ECO:0000256" key="2">
    <source>
        <dbReference type="SAM" id="MobiDB-lite"/>
    </source>
</evidence>
<dbReference type="GeneID" id="19403036"/>
<reference evidence="4 5" key="1">
    <citation type="journal article" date="2012" name="PLoS Pathog.">
        <title>Diverse lifestyles and strategies of plant pathogenesis encoded in the genomes of eighteen Dothideomycetes fungi.</title>
        <authorList>
            <person name="Ohm R.A."/>
            <person name="Feau N."/>
            <person name="Henrissat B."/>
            <person name="Schoch C.L."/>
            <person name="Horwitz B.A."/>
            <person name="Barry K.W."/>
            <person name="Condon B.J."/>
            <person name="Copeland A.C."/>
            <person name="Dhillon B."/>
            <person name="Glaser F."/>
            <person name="Hesse C.N."/>
            <person name="Kosti I."/>
            <person name="LaButti K."/>
            <person name="Lindquist E.A."/>
            <person name="Lucas S."/>
            <person name="Salamov A.A."/>
            <person name="Bradshaw R.E."/>
            <person name="Ciuffetti L."/>
            <person name="Hamelin R.C."/>
            <person name="Kema G.H.J."/>
            <person name="Lawrence C."/>
            <person name="Scott J.A."/>
            <person name="Spatafora J.W."/>
            <person name="Turgeon B.G."/>
            <person name="de Wit P.J.G.M."/>
            <person name="Zhong S."/>
            <person name="Goodwin S.B."/>
            <person name="Grigoriev I.V."/>
        </authorList>
    </citation>
    <scope>NUCLEOTIDE SEQUENCE [LARGE SCALE GENOMIC DNA]</scope>
    <source>
        <strain evidence="5">28A</strain>
    </source>
</reference>
<protein>
    <recommendedName>
        <fullName evidence="3">Macro domain-containing protein</fullName>
    </recommendedName>
</protein>
<feature type="region of interest" description="Disordered" evidence="2">
    <location>
        <begin position="1492"/>
        <end position="1516"/>
    </location>
</feature>
<reference evidence="4 5" key="2">
    <citation type="journal article" date="2013" name="PLoS Genet.">
        <title>Comparative genome structure, secondary metabolite, and effector coding capacity across Cochliobolus pathogens.</title>
        <authorList>
            <person name="Condon B.J."/>
            <person name="Leng Y."/>
            <person name="Wu D."/>
            <person name="Bushley K.E."/>
            <person name="Ohm R.A."/>
            <person name="Otillar R."/>
            <person name="Martin J."/>
            <person name="Schackwitz W."/>
            <person name="Grimwood J."/>
            <person name="MohdZainudin N."/>
            <person name="Xue C."/>
            <person name="Wang R."/>
            <person name="Manning V.A."/>
            <person name="Dhillon B."/>
            <person name="Tu Z.J."/>
            <person name="Steffenson B.J."/>
            <person name="Salamov A."/>
            <person name="Sun H."/>
            <person name="Lowry S."/>
            <person name="LaButti K."/>
            <person name="Han J."/>
            <person name="Copeland A."/>
            <person name="Lindquist E."/>
            <person name="Barry K."/>
            <person name="Schmutz J."/>
            <person name="Baker S.E."/>
            <person name="Ciuffetti L.M."/>
            <person name="Grigoriev I.V."/>
            <person name="Zhong S."/>
            <person name="Turgeon B.G."/>
        </authorList>
    </citation>
    <scope>NUCLEOTIDE SEQUENCE [LARGE SCALE GENOMIC DNA]</scope>
    <source>
        <strain evidence="5">28A</strain>
    </source>
</reference>
<accession>R0KJL2</accession>
<gene>
    <name evidence="4" type="ORF">SETTUDRAFT_26599</name>
</gene>
<feature type="region of interest" description="Disordered" evidence="2">
    <location>
        <begin position="1583"/>
        <end position="1643"/>
    </location>
</feature>
<feature type="domain" description="Macro" evidence="3">
    <location>
        <begin position="607"/>
        <end position="792"/>
    </location>
</feature>
<dbReference type="Pfam" id="PF01661">
    <property type="entry name" value="Macro"/>
    <property type="match status" value="2"/>
</dbReference>
<feature type="coiled-coil region" evidence="1">
    <location>
        <begin position="548"/>
        <end position="582"/>
    </location>
</feature>
<feature type="region of interest" description="Disordered" evidence="2">
    <location>
        <begin position="1455"/>
        <end position="1475"/>
    </location>
</feature>